<protein>
    <submittedName>
        <fullName evidence="2">Uncharacterized protein</fullName>
    </submittedName>
</protein>
<accession>A0ABZ2F0R9</accession>
<evidence type="ECO:0000313" key="3">
    <source>
        <dbReference type="Proteomes" id="UP001359308"/>
    </source>
</evidence>
<keyword evidence="1" id="KW-0812">Transmembrane</keyword>
<organism evidence="2 3">
    <name type="scientific">Methylococcus capsulatus</name>
    <dbReference type="NCBI Taxonomy" id="414"/>
    <lineage>
        <taxon>Bacteria</taxon>
        <taxon>Pseudomonadati</taxon>
        <taxon>Pseudomonadota</taxon>
        <taxon>Gammaproteobacteria</taxon>
        <taxon>Methylococcales</taxon>
        <taxon>Methylococcaceae</taxon>
        <taxon>Methylococcus</taxon>
    </lineage>
</organism>
<keyword evidence="1" id="KW-0472">Membrane</keyword>
<keyword evidence="3" id="KW-1185">Reference proteome</keyword>
<name>A0ABZ2F0R9_METCP</name>
<dbReference type="EMBL" id="CP104311">
    <property type="protein sequence ID" value="WWF00612.1"/>
    <property type="molecule type" value="Genomic_DNA"/>
</dbReference>
<reference evidence="2 3" key="1">
    <citation type="submission" date="2022-09" db="EMBL/GenBank/DDBJ databases">
        <authorList>
            <person name="Giprobiosintez L."/>
        </authorList>
    </citation>
    <scope>NUCLEOTIDE SEQUENCE [LARGE SCALE GENOMIC DNA]</scope>
    <source>
        <strain evidence="3">VKPM-B-12549 (GBS-15)</strain>
    </source>
</reference>
<proteinExistence type="predicted"/>
<sequence length="146" mass="15788">MRDITQFACVIRHGFMHRCRPLEPPVLVNQVTEDWARMLKKIVSSQHLFSIQSEPNMKTSRLVHVKTLEKPKTARALKQDGPIGPLLIGTGLAFASLILVPAIATQIGLGTSLTGALRIALMKASSRAIRGSGDGAEAATMSFSCH</sequence>
<evidence type="ECO:0000256" key="1">
    <source>
        <dbReference type="SAM" id="Phobius"/>
    </source>
</evidence>
<keyword evidence="1" id="KW-1133">Transmembrane helix</keyword>
<gene>
    <name evidence="2" type="ORF">N4J17_08935</name>
</gene>
<dbReference type="RefSeq" id="WP_232470232.1">
    <property type="nucleotide sequence ID" value="NZ_CP104311.1"/>
</dbReference>
<dbReference type="Proteomes" id="UP001359308">
    <property type="component" value="Chromosome"/>
</dbReference>
<feature type="transmembrane region" description="Helical" evidence="1">
    <location>
        <begin position="92"/>
        <end position="121"/>
    </location>
</feature>
<evidence type="ECO:0000313" key="2">
    <source>
        <dbReference type="EMBL" id="WWF00612.1"/>
    </source>
</evidence>